<reference evidence="1 2" key="1">
    <citation type="submission" date="2017-12" db="EMBL/GenBank/DDBJ databases">
        <title>Phylogenetic diversity of female urinary microbiome.</title>
        <authorList>
            <person name="Thomas-White K."/>
            <person name="Wolfe A.J."/>
        </authorList>
    </citation>
    <scope>NUCLEOTIDE SEQUENCE [LARGE SCALE GENOMIC DNA]</scope>
    <source>
        <strain evidence="1 2">UMB1298</strain>
    </source>
</reference>
<evidence type="ECO:0000313" key="1">
    <source>
        <dbReference type="EMBL" id="PKZ41397.1"/>
    </source>
</evidence>
<organism evidence="1 2">
    <name type="scientific">Kytococcus schroeteri</name>
    <dbReference type="NCBI Taxonomy" id="138300"/>
    <lineage>
        <taxon>Bacteria</taxon>
        <taxon>Bacillati</taxon>
        <taxon>Actinomycetota</taxon>
        <taxon>Actinomycetes</taxon>
        <taxon>Micrococcales</taxon>
        <taxon>Kytococcaceae</taxon>
        <taxon>Kytococcus</taxon>
    </lineage>
</organism>
<gene>
    <name evidence="1" type="ORF">CYJ76_08245</name>
</gene>
<comment type="caution">
    <text evidence="1">The sequence shown here is derived from an EMBL/GenBank/DDBJ whole genome shotgun (WGS) entry which is preliminary data.</text>
</comment>
<evidence type="ECO:0000313" key="2">
    <source>
        <dbReference type="Proteomes" id="UP000234206"/>
    </source>
</evidence>
<dbReference type="Proteomes" id="UP000234206">
    <property type="component" value="Unassembled WGS sequence"/>
</dbReference>
<keyword evidence="2" id="KW-1185">Reference proteome</keyword>
<sequence>MQTLTKTANSLLRGTEDVALSPIKGIWVGGKITADASGVSFAPNGVNKAIHPVDTTWHLDYDQIRAVRIRFGVGTKIVELHTHDQVASFRSYGTRRIAQEIAARAGVPLEG</sequence>
<dbReference type="EMBL" id="PKIZ01000014">
    <property type="protein sequence ID" value="PKZ41397.1"/>
    <property type="molecule type" value="Genomic_DNA"/>
</dbReference>
<dbReference type="AlphaFoldDB" id="A0A2I1P9T6"/>
<name>A0A2I1P9T6_9MICO</name>
<protein>
    <submittedName>
        <fullName evidence="1">Uncharacterized protein</fullName>
    </submittedName>
</protein>
<dbReference type="RefSeq" id="WP_101849819.1">
    <property type="nucleotide sequence ID" value="NZ_PKIZ01000014.1"/>
</dbReference>
<proteinExistence type="predicted"/>
<accession>A0A2I1P9T6</accession>
<dbReference type="OrthoDB" id="6292895at2"/>